<feature type="signal peptide" evidence="2">
    <location>
        <begin position="1"/>
        <end position="27"/>
    </location>
</feature>
<feature type="compositionally biased region" description="Low complexity" evidence="1">
    <location>
        <begin position="56"/>
        <end position="72"/>
    </location>
</feature>
<feature type="compositionally biased region" description="Polar residues" evidence="1">
    <location>
        <begin position="74"/>
        <end position="90"/>
    </location>
</feature>
<organism evidence="3 4">
    <name type="scientific">Fibrella aquatilis</name>
    <dbReference type="NCBI Taxonomy" id="2817059"/>
    <lineage>
        <taxon>Bacteria</taxon>
        <taxon>Pseudomonadati</taxon>
        <taxon>Bacteroidota</taxon>
        <taxon>Cytophagia</taxon>
        <taxon>Cytophagales</taxon>
        <taxon>Spirosomataceae</taxon>
        <taxon>Fibrella</taxon>
    </lineage>
</organism>
<sequence length="290" mass="30366">MKTVYHTFISRLLVFALVMGLSFCTKSKTDPQPALISPSDAKKVGDALIMPNGTQTKTGTPPAPSSSTQAPKVTPTTTDQPTSNGSTERVGVNYSNLNGGIGGAYAQVQGSLSYYDIPLSGNAPKSGVVTLPIGIPDNIDNGSFTLVVCIYDASGRVSNIISIRFTITRFTPPAPGKGSVVLNGKTYSATAVCDIDMGFGYGKAYGIMITSNQAILLYNLRPGNNQLVDIINGNFDATKDPWGAYIDSNGSFYASTSGSATYNGKVVSVSMRGEDFNGNKTSFTAAGNCQ</sequence>
<reference evidence="3 4" key="1">
    <citation type="submission" date="2021-03" db="EMBL/GenBank/DDBJ databases">
        <title>Fibrella sp. HMF5036 genome sequencing and assembly.</title>
        <authorList>
            <person name="Kang H."/>
            <person name="Kim H."/>
            <person name="Bae S."/>
            <person name="Joh K."/>
        </authorList>
    </citation>
    <scope>NUCLEOTIDE SEQUENCE [LARGE SCALE GENOMIC DNA]</scope>
    <source>
        <strain evidence="3 4">HMF5036</strain>
    </source>
</reference>
<dbReference type="AlphaFoldDB" id="A0A939G268"/>
<protein>
    <submittedName>
        <fullName evidence="3">Uncharacterized protein</fullName>
    </submittedName>
</protein>
<gene>
    <name evidence="3" type="ORF">J2I48_05945</name>
</gene>
<keyword evidence="2" id="KW-0732">Signal</keyword>
<evidence type="ECO:0000313" key="3">
    <source>
        <dbReference type="EMBL" id="MBO0930526.1"/>
    </source>
</evidence>
<dbReference type="RefSeq" id="WP_207334483.1">
    <property type="nucleotide sequence ID" value="NZ_JAFMYU010000003.1"/>
</dbReference>
<accession>A0A939G268</accession>
<evidence type="ECO:0000256" key="2">
    <source>
        <dbReference type="SAM" id="SignalP"/>
    </source>
</evidence>
<comment type="caution">
    <text evidence="3">The sequence shown here is derived from an EMBL/GenBank/DDBJ whole genome shotgun (WGS) entry which is preliminary data.</text>
</comment>
<dbReference type="EMBL" id="JAFMYU010000003">
    <property type="protein sequence ID" value="MBO0930526.1"/>
    <property type="molecule type" value="Genomic_DNA"/>
</dbReference>
<evidence type="ECO:0000313" key="4">
    <source>
        <dbReference type="Proteomes" id="UP000664795"/>
    </source>
</evidence>
<evidence type="ECO:0000256" key="1">
    <source>
        <dbReference type="SAM" id="MobiDB-lite"/>
    </source>
</evidence>
<dbReference type="Proteomes" id="UP000664795">
    <property type="component" value="Unassembled WGS sequence"/>
</dbReference>
<feature type="chain" id="PRO_5038141192" evidence="2">
    <location>
        <begin position="28"/>
        <end position="290"/>
    </location>
</feature>
<proteinExistence type="predicted"/>
<keyword evidence="4" id="KW-1185">Reference proteome</keyword>
<feature type="region of interest" description="Disordered" evidence="1">
    <location>
        <begin position="50"/>
        <end position="90"/>
    </location>
</feature>
<name>A0A939G268_9BACT</name>